<feature type="region of interest" description="Disordered" evidence="1">
    <location>
        <begin position="59"/>
        <end position="79"/>
    </location>
</feature>
<evidence type="ECO:0000256" key="1">
    <source>
        <dbReference type="SAM" id="MobiDB-lite"/>
    </source>
</evidence>
<gene>
    <name evidence="2" type="ORF">ANN_02770</name>
</gene>
<dbReference type="EMBL" id="JAJSOF020000001">
    <property type="protein sequence ID" value="KAJ4451309.1"/>
    <property type="molecule type" value="Genomic_DNA"/>
</dbReference>
<evidence type="ECO:0000313" key="3">
    <source>
        <dbReference type="Proteomes" id="UP001148838"/>
    </source>
</evidence>
<accession>A0ABQ8U0R9</accession>
<sequence>MAGLCVGGNEPPGSLKARNPFETYLSFSEFCRPWPGPNGEDDMLILVCAVQNKKHEADENAKRAHTVRGRNEGQGYLAVGRQHPCGTRVDSAVAFLRSISTQPHAS</sequence>
<evidence type="ECO:0000313" key="2">
    <source>
        <dbReference type="EMBL" id="KAJ4451309.1"/>
    </source>
</evidence>
<organism evidence="2 3">
    <name type="scientific">Periplaneta americana</name>
    <name type="common">American cockroach</name>
    <name type="synonym">Blatta americana</name>
    <dbReference type="NCBI Taxonomy" id="6978"/>
    <lineage>
        <taxon>Eukaryota</taxon>
        <taxon>Metazoa</taxon>
        <taxon>Ecdysozoa</taxon>
        <taxon>Arthropoda</taxon>
        <taxon>Hexapoda</taxon>
        <taxon>Insecta</taxon>
        <taxon>Pterygota</taxon>
        <taxon>Neoptera</taxon>
        <taxon>Polyneoptera</taxon>
        <taxon>Dictyoptera</taxon>
        <taxon>Blattodea</taxon>
        <taxon>Blattoidea</taxon>
        <taxon>Blattidae</taxon>
        <taxon>Blattinae</taxon>
        <taxon>Periplaneta</taxon>
    </lineage>
</organism>
<protein>
    <submittedName>
        <fullName evidence="2">Uncharacterized protein</fullName>
    </submittedName>
</protein>
<keyword evidence="3" id="KW-1185">Reference proteome</keyword>
<name>A0ABQ8U0R9_PERAM</name>
<comment type="caution">
    <text evidence="2">The sequence shown here is derived from an EMBL/GenBank/DDBJ whole genome shotgun (WGS) entry which is preliminary data.</text>
</comment>
<dbReference type="Proteomes" id="UP001148838">
    <property type="component" value="Unassembled WGS sequence"/>
</dbReference>
<reference evidence="2 3" key="1">
    <citation type="journal article" date="2022" name="Allergy">
        <title>Genome assembly and annotation of Periplaneta americana reveal a comprehensive cockroach allergen profile.</title>
        <authorList>
            <person name="Wang L."/>
            <person name="Xiong Q."/>
            <person name="Saelim N."/>
            <person name="Wang L."/>
            <person name="Nong W."/>
            <person name="Wan A.T."/>
            <person name="Shi M."/>
            <person name="Liu X."/>
            <person name="Cao Q."/>
            <person name="Hui J.H.L."/>
            <person name="Sookrung N."/>
            <person name="Leung T.F."/>
            <person name="Tungtrongchitr A."/>
            <person name="Tsui S.K.W."/>
        </authorList>
    </citation>
    <scope>NUCLEOTIDE SEQUENCE [LARGE SCALE GENOMIC DNA]</scope>
    <source>
        <strain evidence="2">PWHHKU_190912</strain>
    </source>
</reference>
<proteinExistence type="predicted"/>